<evidence type="ECO:0000256" key="6">
    <source>
        <dbReference type="ARBA" id="ARBA00022837"/>
    </source>
</evidence>
<feature type="region of interest" description="Disordered" evidence="9">
    <location>
        <begin position="424"/>
        <end position="448"/>
    </location>
</feature>
<evidence type="ECO:0000259" key="10">
    <source>
        <dbReference type="SMART" id="SM00656"/>
    </source>
</evidence>
<dbReference type="Proteomes" id="UP001419268">
    <property type="component" value="Unassembled WGS sequence"/>
</dbReference>
<dbReference type="SMART" id="SM00656">
    <property type="entry name" value="Amb_all"/>
    <property type="match status" value="1"/>
</dbReference>
<keyword evidence="6 8" id="KW-0106">Calcium</keyword>
<evidence type="ECO:0000313" key="12">
    <source>
        <dbReference type="Proteomes" id="UP001419268"/>
    </source>
</evidence>
<keyword evidence="4 8" id="KW-0479">Metal-binding</keyword>
<dbReference type="EMBL" id="JBBNAG010000006">
    <property type="protein sequence ID" value="KAK9126580.1"/>
    <property type="molecule type" value="Genomic_DNA"/>
</dbReference>
<dbReference type="InterPro" id="IPR012334">
    <property type="entry name" value="Pectin_lyas_fold"/>
</dbReference>
<dbReference type="Gene3D" id="2.160.20.10">
    <property type="entry name" value="Single-stranded right-handed beta-helix, Pectin lyase-like"/>
    <property type="match status" value="1"/>
</dbReference>
<comment type="pathway">
    <text evidence="2 8">Glycan metabolism; pectin degradation; 2-dehydro-3-deoxy-D-gluconate from pectin: step 2/5.</text>
</comment>
<keyword evidence="12" id="KW-1185">Reference proteome</keyword>
<evidence type="ECO:0000256" key="7">
    <source>
        <dbReference type="ARBA" id="ARBA00023239"/>
    </source>
</evidence>
<dbReference type="PRINTS" id="PR00807">
    <property type="entry name" value="AMBALLERGEN"/>
</dbReference>
<comment type="caution">
    <text evidence="11">The sequence shown here is derived from an EMBL/GenBank/DDBJ whole genome shotgun (WGS) entry which is preliminary data.</text>
</comment>
<proteinExistence type="inferred from homology"/>
<feature type="domain" description="Pectate lyase" evidence="10">
    <location>
        <begin position="144"/>
        <end position="330"/>
    </location>
</feature>
<gene>
    <name evidence="11" type="ORF">Scep_015426</name>
</gene>
<sequence>MLLLNKYIPLLISLSILFNSIVSATITTTMTHFNLTLPHQHPQPESIVQDFQRRVRDSISQRSQCGTGNPIDDCWRCDPNWNSNRQSLANCGIGFGRDALGGRGGEVYLVTDSSDDADPQNPKPGTIRFGAMQAQPLWIVFSTSMVIKLKTVLLISSFKTMDGRGADVHIVGSGCISVHHVTNVIIHNINIHDCVPSHHGSFSSDGDGISVLDSKLIWVDHCTLSRCRDGLIDVTEGSTAVTISNNYMSHHDKVMLLGHSDRNVDDKGMQVTVAFNHFGPQLVERMPRCRWGYFHVANNLYTEWTQYAVGGSANPTINSQGNCYVAPENKDAKQVTARMDADKDEWSKWNWRSQGDVMVNGAFFVTSGDGFSPQYAKASSMEPHVGAAVVQLTLNAGVLGENGDNNVRAPPGCSGIGGGGGGGGGGVPGFGPGGGGIGPGEGEGAGGSYGEPGGMTYMGYNFGSDATRRQAVFSSLFVSMVCVHTLFYHQTISHWVGYVFLL</sequence>
<dbReference type="GO" id="GO:0046872">
    <property type="term" value="F:metal ion binding"/>
    <property type="evidence" value="ECO:0007669"/>
    <property type="project" value="UniProtKB-KW"/>
</dbReference>
<evidence type="ECO:0000256" key="9">
    <source>
        <dbReference type="SAM" id="MobiDB-lite"/>
    </source>
</evidence>
<reference evidence="11 12" key="1">
    <citation type="submission" date="2024-01" db="EMBL/GenBank/DDBJ databases">
        <title>Genome assemblies of Stephania.</title>
        <authorList>
            <person name="Yang L."/>
        </authorList>
    </citation>
    <scope>NUCLEOTIDE SEQUENCE [LARGE SCALE GENOMIC DNA]</scope>
    <source>
        <strain evidence="11">JXDWG</strain>
        <tissue evidence="11">Leaf</tissue>
    </source>
</reference>
<dbReference type="InterPro" id="IPR045032">
    <property type="entry name" value="PEL"/>
</dbReference>
<keyword evidence="7 8" id="KW-0456">Lyase</keyword>
<evidence type="ECO:0000256" key="2">
    <source>
        <dbReference type="ARBA" id="ARBA00005220"/>
    </source>
</evidence>
<dbReference type="InterPro" id="IPR002022">
    <property type="entry name" value="Pec_lyase"/>
</dbReference>
<accession>A0AAP0P2T2</accession>
<dbReference type="AlphaFoldDB" id="A0AAP0P2T2"/>
<evidence type="ECO:0000313" key="11">
    <source>
        <dbReference type="EMBL" id="KAK9126580.1"/>
    </source>
</evidence>
<dbReference type="SUPFAM" id="SSF51126">
    <property type="entry name" value="Pectin lyase-like"/>
    <property type="match status" value="1"/>
</dbReference>
<comment type="catalytic activity">
    <reaction evidence="1 8">
        <text>Eliminative cleavage of (1-&gt;4)-alpha-D-galacturonan to give oligosaccharides with 4-deoxy-alpha-D-galact-4-enuronosyl groups at their non-reducing ends.</text>
        <dbReference type="EC" id="4.2.2.2"/>
    </reaction>
</comment>
<evidence type="ECO:0000256" key="3">
    <source>
        <dbReference type="ARBA" id="ARBA00012272"/>
    </source>
</evidence>
<dbReference type="PANTHER" id="PTHR31683">
    <property type="entry name" value="PECTATE LYASE 18-RELATED"/>
    <property type="match status" value="1"/>
</dbReference>
<dbReference type="InterPro" id="IPR011050">
    <property type="entry name" value="Pectin_lyase_fold/virulence"/>
</dbReference>
<organism evidence="11 12">
    <name type="scientific">Stephania cephalantha</name>
    <dbReference type="NCBI Taxonomy" id="152367"/>
    <lineage>
        <taxon>Eukaryota</taxon>
        <taxon>Viridiplantae</taxon>
        <taxon>Streptophyta</taxon>
        <taxon>Embryophyta</taxon>
        <taxon>Tracheophyta</taxon>
        <taxon>Spermatophyta</taxon>
        <taxon>Magnoliopsida</taxon>
        <taxon>Ranunculales</taxon>
        <taxon>Menispermaceae</taxon>
        <taxon>Menispermoideae</taxon>
        <taxon>Cissampelideae</taxon>
        <taxon>Stephania</taxon>
    </lineage>
</organism>
<comment type="cofactor">
    <cofactor evidence="8">
        <name>Ca(2+)</name>
        <dbReference type="ChEBI" id="CHEBI:29108"/>
    </cofactor>
    <text evidence="8">Binds 1 Ca(2+) ion. Required for its activity.</text>
</comment>
<evidence type="ECO:0000256" key="1">
    <source>
        <dbReference type="ARBA" id="ARBA00000695"/>
    </source>
</evidence>
<evidence type="ECO:0000256" key="8">
    <source>
        <dbReference type="RuleBase" id="RU361123"/>
    </source>
</evidence>
<evidence type="ECO:0000256" key="5">
    <source>
        <dbReference type="ARBA" id="ARBA00022729"/>
    </source>
</evidence>
<dbReference type="PANTHER" id="PTHR31683:SF197">
    <property type="entry name" value="PECTATE LYASE"/>
    <property type="match status" value="1"/>
</dbReference>
<name>A0AAP0P2T2_9MAGN</name>
<protein>
    <recommendedName>
        <fullName evidence="3 8">Pectate lyase</fullName>
        <ecNumber evidence="3 8">4.2.2.2</ecNumber>
    </recommendedName>
</protein>
<dbReference type="GO" id="GO:0030570">
    <property type="term" value="F:pectate lyase activity"/>
    <property type="evidence" value="ECO:0007669"/>
    <property type="project" value="UniProtKB-EC"/>
</dbReference>
<evidence type="ECO:0000256" key="4">
    <source>
        <dbReference type="ARBA" id="ARBA00022723"/>
    </source>
</evidence>
<dbReference type="EC" id="4.2.2.2" evidence="3 8"/>
<dbReference type="InterPro" id="IPR018082">
    <property type="entry name" value="AmbAllergen"/>
</dbReference>
<dbReference type="Pfam" id="PF00544">
    <property type="entry name" value="Pectate_lyase_4"/>
    <property type="match status" value="1"/>
</dbReference>
<comment type="similarity">
    <text evidence="8">Belongs to the polysaccharide lyase 1 family.</text>
</comment>
<keyword evidence="5" id="KW-0732">Signal</keyword>